<dbReference type="AlphaFoldDB" id="A0A314XZA1"/>
<sequence>MAELRLVELSKAQGRRDKLDNLIKSYKHLGQRLKASEIASAKENDEMSHLSDKINALNFEHKDALLEMEKLKNEVGCVEKDKKYQYDACYAQIFKKSAKQFRFDWVQGQQPVHHRVVANPNTYNGEIGVSIANYESFFFFGLVCNICVLLFNLI</sequence>
<evidence type="ECO:0000256" key="1">
    <source>
        <dbReference type="SAM" id="Coils"/>
    </source>
</evidence>
<gene>
    <name evidence="3" type="ORF">Pyn_19529</name>
</gene>
<keyword evidence="2" id="KW-0472">Membrane</keyword>
<keyword evidence="2" id="KW-0812">Transmembrane</keyword>
<feature type="transmembrane region" description="Helical" evidence="2">
    <location>
        <begin position="136"/>
        <end position="153"/>
    </location>
</feature>
<dbReference type="EMBL" id="PJQY01002059">
    <property type="protein sequence ID" value="PQP96783.1"/>
    <property type="molecule type" value="Genomic_DNA"/>
</dbReference>
<comment type="caution">
    <text evidence="3">The sequence shown here is derived from an EMBL/GenBank/DDBJ whole genome shotgun (WGS) entry which is preliminary data.</text>
</comment>
<keyword evidence="2" id="KW-1133">Transmembrane helix</keyword>
<evidence type="ECO:0000313" key="3">
    <source>
        <dbReference type="EMBL" id="PQP96783.1"/>
    </source>
</evidence>
<accession>A0A314XZA1</accession>
<name>A0A314XZA1_PRUYE</name>
<evidence type="ECO:0000313" key="4">
    <source>
        <dbReference type="Proteomes" id="UP000250321"/>
    </source>
</evidence>
<keyword evidence="4" id="KW-1185">Reference proteome</keyword>
<feature type="coiled-coil region" evidence="1">
    <location>
        <begin position="54"/>
        <end position="81"/>
    </location>
</feature>
<keyword evidence="1" id="KW-0175">Coiled coil</keyword>
<organism evidence="3 4">
    <name type="scientific">Prunus yedoensis var. nudiflora</name>
    <dbReference type="NCBI Taxonomy" id="2094558"/>
    <lineage>
        <taxon>Eukaryota</taxon>
        <taxon>Viridiplantae</taxon>
        <taxon>Streptophyta</taxon>
        <taxon>Embryophyta</taxon>
        <taxon>Tracheophyta</taxon>
        <taxon>Spermatophyta</taxon>
        <taxon>Magnoliopsida</taxon>
        <taxon>eudicotyledons</taxon>
        <taxon>Gunneridae</taxon>
        <taxon>Pentapetalae</taxon>
        <taxon>rosids</taxon>
        <taxon>fabids</taxon>
        <taxon>Rosales</taxon>
        <taxon>Rosaceae</taxon>
        <taxon>Amygdaloideae</taxon>
        <taxon>Amygdaleae</taxon>
        <taxon>Prunus</taxon>
    </lineage>
</organism>
<evidence type="ECO:0000256" key="2">
    <source>
        <dbReference type="SAM" id="Phobius"/>
    </source>
</evidence>
<reference evidence="3 4" key="1">
    <citation type="submission" date="2018-02" db="EMBL/GenBank/DDBJ databases">
        <title>Draft genome of wild Prunus yedoensis var. nudiflora.</title>
        <authorList>
            <person name="Baek S."/>
            <person name="Kim J.-H."/>
            <person name="Choi K."/>
            <person name="Kim G.-B."/>
            <person name="Cho A."/>
            <person name="Jang H."/>
            <person name="Shin C.-H."/>
            <person name="Yu H.-J."/>
            <person name="Mun J.-H."/>
        </authorList>
    </citation>
    <scope>NUCLEOTIDE SEQUENCE [LARGE SCALE GENOMIC DNA]</scope>
    <source>
        <strain evidence="4">cv. Jeju island</strain>
        <tissue evidence="3">Leaf</tissue>
    </source>
</reference>
<dbReference type="Proteomes" id="UP000250321">
    <property type="component" value="Unassembled WGS sequence"/>
</dbReference>
<proteinExistence type="predicted"/>
<protein>
    <submittedName>
        <fullName evidence="3">Uncharacterized protein</fullName>
    </submittedName>
</protein>